<dbReference type="InterPro" id="IPR032374">
    <property type="entry name" value="SGTA_dimer"/>
</dbReference>
<feature type="compositionally biased region" description="Basic and acidic residues" evidence="6">
    <location>
        <begin position="398"/>
        <end position="415"/>
    </location>
</feature>
<feature type="compositionally biased region" description="Basic and acidic residues" evidence="6">
    <location>
        <begin position="330"/>
        <end position="368"/>
    </location>
</feature>
<feature type="region of interest" description="Disordered" evidence="6">
    <location>
        <begin position="308"/>
        <end position="606"/>
    </location>
</feature>
<keyword evidence="3 4" id="KW-0802">TPR repeat</keyword>
<dbReference type="PANTHER" id="PTHR45831">
    <property type="entry name" value="LD24721P"/>
    <property type="match status" value="1"/>
</dbReference>
<gene>
    <name evidence="8" type="primary">SGTA_0</name>
    <name evidence="9" type="synonym">SGTA_3</name>
    <name evidence="9" type="ORF">AVEN_178318_1</name>
    <name evidence="8" type="ORF">AVEN_88512_1</name>
</gene>
<dbReference type="PROSITE" id="PS50005">
    <property type="entry name" value="TPR"/>
    <property type="match status" value="1"/>
</dbReference>
<dbReference type="InterPro" id="IPR011990">
    <property type="entry name" value="TPR-like_helical_dom_sf"/>
</dbReference>
<feature type="coiled-coil region" evidence="5">
    <location>
        <begin position="81"/>
        <end position="108"/>
    </location>
</feature>
<dbReference type="InterPro" id="IPR019734">
    <property type="entry name" value="TPR_rpt"/>
</dbReference>
<dbReference type="EMBL" id="BGPR01012653">
    <property type="protein sequence ID" value="GBN57035.1"/>
    <property type="molecule type" value="Genomic_DNA"/>
</dbReference>
<dbReference type="Pfam" id="PF00515">
    <property type="entry name" value="TPR_1"/>
    <property type="match status" value="1"/>
</dbReference>
<accession>A0A4Y2PYQ0</accession>
<feature type="compositionally biased region" description="Basic and acidic residues" evidence="6">
    <location>
        <begin position="563"/>
        <end position="587"/>
    </location>
</feature>
<proteinExistence type="inferred from homology"/>
<dbReference type="Gene3D" id="1.20.5.420">
    <property type="entry name" value="Immunoglobulin FC, subunit C"/>
    <property type="match status" value="1"/>
</dbReference>
<keyword evidence="2" id="KW-0677">Repeat</keyword>
<evidence type="ECO:0000313" key="10">
    <source>
        <dbReference type="Proteomes" id="UP000499080"/>
    </source>
</evidence>
<dbReference type="Gene3D" id="1.25.40.10">
    <property type="entry name" value="Tetratricopeptide repeat domain"/>
    <property type="match status" value="1"/>
</dbReference>
<dbReference type="AlphaFoldDB" id="A0A4Y2PYQ0"/>
<dbReference type="EMBL" id="BGPR01012699">
    <property type="protein sequence ID" value="GBN57235.1"/>
    <property type="molecule type" value="Genomic_DNA"/>
</dbReference>
<evidence type="ECO:0000256" key="5">
    <source>
        <dbReference type="SAM" id="Coils"/>
    </source>
</evidence>
<dbReference type="GO" id="GO:0016020">
    <property type="term" value="C:membrane"/>
    <property type="evidence" value="ECO:0007669"/>
    <property type="project" value="TreeGrafter"/>
</dbReference>
<dbReference type="InterPro" id="IPR047150">
    <property type="entry name" value="SGT"/>
</dbReference>
<evidence type="ECO:0000313" key="9">
    <source>
        <dbReference type="EMBL" id="GBN57235.1"/>
    </source>
</evidence>
<evidence type="ECO:0000256" key="1">
    <source>
        <dbReference type="ARBA" id="ARBA00008175"/>
    </source>
</evidence>
<evidence type="ECO:0000259" key="7">
    <source>
        <dbReference type="Pfam" id="PF16546"/>
    </source>
</evidence>
<dbReference type="Pfam" id="PF16546">
    <property type="entry name" value="SGTA_dimer"/>
    <property type="match status" value="1"/>
</dbReference>
<evidence type="ECO:0000256" key="6">
    <source>
        <dbReference type="SAM" id="MobiDB-lite"/>
    </source>
</evidence>
<name>A0A4Y2PYQ0_ARAVE</name>
<keyword evidence="10" id="KW-1185">Reference proteome</keyword>
<sequence length="606" mass="68252">MSDPENTRRLVLAIIDFLQSQMTTRNDLSLEDREGLEIAMECLILAYDVENTDYIQRRPLMDMFLQVANPVSIENKQQAESHKMSGNAKMLQELYNEAEEEYSRAIQLDKWNAVYYCNRASARNKMEQYFEAISDCRQALLLNPDYAKAYARMGQAYALMNRPRRAARCYRQALELDPDNERYRNNLRVAEGQAAEQPNMDMENLINSIVSSLFLGGSPMPGGPGMRGAGPSFMIISDPHTEDHCPISQSANEANDSSTTDTNSSGENQNTEGNKNTGDKNEGNETSERRSQDESLHLRVLLGIPVMSDEDDSSADSNSKKHQTMGQHNNLEERSKNGEQNSTHKEAQNEVEVKKENANNKNADDKSTVSESSKIPENSKNEDKLKKKDAACANAVDKSPHQESSKEQEKSKTESQKNNIPSWSQGSQNRLFGKVDNSVPYKKNQSVKKDLERQRNNTNLIKTEEKGQPGPSQRSYSFKHPEGDAKQTQQSSGISMADIANFFRNITRADRENANGHNDNQPKRSFSKENEKRNDQNKDKYPQGHASTSPGNQSDKLPLPENKPSKEKKEEKKAEKEASSSDTKQETDENSGTNNKSKADEEENKN</sequence>
<feature type="compositionally biased region" description="Basic and acidic residues" evidence="6">
    <location>
        <begin position="507"/>
        <end position="542"/>
    </location>
</feature>
<keyword evidence="5" id="KW-0175">Coiled coil</keyword>
<feature type="compositionally biased region" description="Polar residues" evidence="6">
    <location>
        <begin position="545"/>
        <end position="555"/>
    </location>
</feature>
<dbReference type="OrthoDB" id="2335338at2759"/>
<dbReference type="PANTHER" id="PTHR45831:SF2">
    <property type="entry name" value="LD24721P"/>
    <property type="match status" value="1"/>
</dbReference>
<dbReference type="GO" id="GO:0072380">
    <property type="term" value="C:TRC complex"/>
    <property type="evidence" value="ECO:0007669"/>
    <property type="project" value="TreeGrafter"/>
</dbReference>
<dbReference type="Proteomes" id="UP000499080">
    <property type="component" value="Unassembled WGS sequence"/>
</dbReference>
<comment type="similarity">
    <text evidence="1">Belongs to the SGT family.</text>
</comment>
<dbReference type="SMART" id="SM00028">
    <property type="entry name" value="TPR"/>
    <property type="match status" value="3"/>
</dbReference>
<dbReference type="PROSITE" id="PS50293">
    <property type="entry name" value="TPR_REGION"/>
    <property type="match status" value="1"/>
</dbReference>
<feature type="compositionally biased region" description="Low complexity" evidence="6">
    <location>
        <begin position="255"/>
        <end position="265"/>
    </location>
</feature>
<organism evidence="8 10">
    <name type="scientific">Araneus ventricosus</name>
    <name type="common">Orbweaver spider</name>
    <name type="synonym">Epeira ventricosa</name>
    <dbReference type="NCBI Taxonomy" id="182803"/>
    <lineage>
        <taxon>Eukaryota</taxon>
        <taxon>Metazoa</taxon>
        <taxon>Ecdysozoa</taxon>
        <taxon>Arthropoda</taxon>
        <taxon>Chelicerata</taxon>
        <taxon>Arachnida</taxon>
        <taxon>Araneae</taxon>
        <taxon>Araneomorphae</taxon>
        <taxon>Entelegynae</taxon>
        <taxon>Araneoidea</taxon>
        <taxon>Araneidae</taxon>
        <taxon>Araneus</taxon>
    </lineage>
</organism>
<dbReference type="Pfam" id="PF13181">
    <property type="entry name" value="TPR_8"/>
    <property type="match status" value="1"/>
</dbReference>
<feature type="domain" description="SGTA homodimerisation" evidence="7">
    <location>
        <begin position="7"/>
        <end position="56"/>
    </location>
</feature>
<evidence type="ECO:0000313" key="8">
    <source>
        <dbReference type="EMBL" id="GBN57035.1"/>
    </source>
</evidence>
<feature type="compositionally biased region" description="Polar residues" evidence="6">
    <location>
        <begin position="266"/>
        <end position="276"/>
    </location>
</feature>
<feature type="region of interest" description="Disordered" evidence="6">
    <location>
        <begin position="221"/>
        <end position="295"/>
    </location>
</feature>
<evidence type="ECO:0000256" key="4">
    <source>
        <dbReference type="PROSITE-ProRule" id="PRU00339"/>
    </source>
</evidence>
<feature type="compositionally biased region" description="Basic and acidic residues" evidence="6">
    <location>
        <begin position="277"/>
        <end position="295"/>
    </location>
</feature>
<evidence type="ECO:0000256" key="3">
    <source>
        <dbReference type="ARBA" id="ARBA00022803"/>
    </source>
</evidence>
<feature type="repeat" description="TPR" evidence="4">
    <location>
        <begin position="147"/>
        <end position="180"/>
    </location>
</feature>
<evidence type="ECO:0000256" key="2">
    <source>
        <dbReference type="ARBA" id="ARBA00022737"/>
    </source>
</evidence>
<comment type="caution">
    <text evidence="8">The sequence shown here is derived from an EMBL/GenBank/DDBJ whole genome shotgun (WGS) entry which is preliminary data.</text>
</comment>
<feature type="compositionally biased region" description="Polar residues" evidence="6">
    <location>
        <begin position="418"/>
        <end position="430"/>
    </location>
</feature>
<protein>
    <submittedName>
        <fullName evidence="8">Small glutamine-rich tetratricopeptide repeat-containing protein alpha</fullName>
    </submittedName>
</protein>
<dbReference type="GO" id="GO:0060090">
    <property type="term" value="F:molecular adaptor activity"/>
    <property type="evidence" value="ECO:0007669"/>
    <property type="project" value="TreeGrafter"/>
</dbReference>
<dbReference type="SUPFAM" id="SSF48452">
    <property type="entry name" value="TPR-like"/>
    <property type="match status" value="1"/>
</dbReference>
<dbReference type="GO" id="GO:0006620">
    <property type="term" value="P:post-translational protein targeting to endoplasmic reticulum membrane"/>
    <property type="evidence" value="ECO:0007669"/>
    <property type="project" value="TreeGrafter"/>
</dbReference>
<feature type="compositionally biased region" description="Basic and acidic residues" evidence="6">
    <location>
        <begin position="377"/>
        <end position="390"/>
    </location>
</feature>
<reference evidence="8 10" key="1">
    <citation type="journal article" date="2019" name="Sci. Rep.">
        <title>Orb-weaving spider Araneus ventricosus genome elucidates the spidroin gene catalogue.</title>
        <authorList>
            <person name="Kono N."/>
            <person name="Nakamura H."/>
            <person name="Ohtoshi R."/>
            <person name="Moran D.A.P."/>
            <person name="Shinohara A."/>
            <person name="Yoshida Y."/>
            <person name="Fujiwara M."/>
            <person name="Mori M."/>
            <person name="Tomita M."/>
            <person name="Arakawa K."/>
        </authorList>
    </citation>
    <scope>NUCLEOTIDE SEQUENCE [LARGE SCALE GENOMIC DNA]</scope>
</reference>